<keyword evidence="1" id="KW-0812">Transmembrane</keyword>
<dbReference type="Pfam" id="PF00069">
    <property type="entry name" value="Pkinase"/>
    <property type="match status" value="1"/>
</dbReference>
<evidence type="ECO:0008006" key="6">
    <source>
        <dbReference type="Google" id="ProtNLM"/>
    </source>
</evidence>
<dbReference type="SMART" id="SM00220">
    <property type="entry name" value="S_TKc"/>
    <property type="match status" value="1"/>
</dbReference>
<dbReference type="PANTHER" id="PTHR24345">
    <property type="entry name" value="SERINE/THREONINE-PROTEIN KINASE PLK"/>
    <property type="match status" value="1"/>
</dbReference>
<dbReference type="InterPro" id="IPR000719">
    <property type="entry name" value="Prot_kinase_dom"/>
</dbReference>
<protein>
    <recommendedName>
        <fullName evidence="6">Protein kinase domain-containing protein</fullName>
    </recommendedName>
</protein>
<evidence type="ECO:0000259" key="2">
    <source>
        <dbReference type="PROSITE" id="PS50011"/>
    </source>
</evidence>
<dbReference type="Gene3D" id="1.10.510.10">
    <property type="entry name" value="Transferase(Phosphotransferase) domain 1"/>
    <property type="match status" value="1"/>
</dbReference>
<dbReference type="GO" id="GO:0005524">
    <property type="term" value="F:ATP binding"/>
    <property type="evidence" value="ECO:0007669"/>
    <property type="project" value="InterPro"/>
</dbReference>
<organism evidence="4 5">
    <name type="scientific">Enterocloster asparagiformis</name>
    <dbReference type="NCBI Taxonomy" id="333367"/>
    <lineage>
        <taxon>Bacteria</taxon>
        <taxon>Bacillati</taxon>
        <taxon>Bacillota</taxon>
        <taxon>Clostridia</taxon>
        <taxon>Lachnospirales</taxon>
        <taxon>Lachnospiraceae</taxon>
        <taxon>Enterocloster</taxon>
    </lineage>
</organism>
<evidence type="ECO:0000313" key="4">
    <source>
        <dbReference type="EMBL" id="RGX24631.1"/>
    </source>
</evidence>
<dbReference type="AlphaFoldDB" id="A0A413F9H9"/>
<name>A0A413F9H9_9FIRM</name>
<dbReference type="Gene3D" id="3.40.50.300">
    <property type="entry name" value="P-loop containing nucleotide triphosphate hydrolases"/>
    <property type="match status" value="1"/>
</dbReference>
<proteinExistence type="predicted"/>
<dbReference type="InterPro" id="IPR011009">
    <property type="entry name" value="Kinase-like_dom_sf"/>
</dbReference>
<dbReference type="EMBL" id="QSBM01000021">
    <property type="protein sequence ID" value="RGX24631.1"/>
    <property type="molecule type" value="Genomic_DNA"/>
</dbReference>
<evidence type="ECO:0000256" key="1">
    <source>
        <dbReference type="SAM" id="Phobius"/>
    </source>
</evidence>
<feature type="domain" description="NACHT" evidence="3">
    <location>
        <begin position="365"/>
        <end position="495"/>
    </location>
</feature>
<dbReference type="PROSITE" id="PS50011">
    <property type="entry name" value="PROTEIN_KINASE_DOM"/>
    <property type="match status" value="1"/>
</dbReference>
<dbReference type="RefSeq" id="WP_117778011.1">
    <property type="nucleotide sequence ID" value="NZ_JAWYJI010000119.1"/>
</dbReference>
<evidence type="ECO:0000313" key="5">
    <source>
        <dbReference type="Proteomes" id="UP000283880"/>
    </source>
</evidence>
<feature type="domain" description="Protein kinase" evidence="2">
    <location>
        <begin position="21"/>
        <end position="322"/>
    </location>
</feature>
<reference evidence="4 5" key="1">
    <citation type="submission" date="2018-08" db="EMBL/GenBank/DDBJ databases">
        <title>A genome reference for cultivated species of the human gut microbiota.</title>
        <authorList>
            <person name="Zou Y."/>
            <person name="Xue W."/>
            <person name="Luo G."/>
        </authorList>
    </citation>
    <scope>NUCLEOTIDE SEQUENCE [LARGE SCALE GENOMIC DNA]</scope>
    <source>
        <strain evidence="4 5">AF04-15</strain>
    </source>
</reference>
<gene>
    <name evidence="4" type="ORF">DWV29_22985</name>
</gene>
<dbReference type="SUPFAM" id="SSF56112">
    <property type="entry name" value="Protein kinase-like (PK-like)"/>
    <property type="match status" value="1"/>
</dbReference>
<dbReference type="Proteomes" id="UP000283880">
    <property type="component" value="Unassembled WGS sequence"/>
</dbReference>
<keyword evidence="1" id="KW-0472">Membrane</keyword>
<dbReference type="SUPFAM" id="SSF52540">
    <property type="entry name" value="P-loop containing nucleoside triphosphate hydrolases"/>
    <property type="match status" value="1"/>
</dbReference>
<accession>A0A413F9H9</accession>
<dbReference type="InterPro" id="IPR027417">
    <property type="entry name" value="P-loop_NTPase"/>
</dbReference>
<feature type="transmembrane region" description="Helical" evidence="1">
    <location>
        <begin position="715"/>
        <end position="737"/>
    </location>
</feature>
<evidence type="ECO:0000259" key="3">
    <source>
        <dbReference type="PROSITE" id="PS50837"/>
    </source>
</evidence>
<dbReference type="GO" id="GO:0004672">
    <property type="term" value="F:protein kinase activity"/>
    <property type="evidence" value="ECO:0007669"/>
    <property type="project" value="InterPro"/>
</dbReference>
<sequence length="969" mass="109432">MESGRKLRAAGEILRLGGVDYRLESVEGCGGSAVVYRAVYEDELNRGCFHQVLVKELFPYDPRGMIYRGEAGEVCCRPGAEERMEVCRRLFLQGNQVNLELLARLPEEISGNLNSYEAYGTFYSVLSVHGGRTLEEMLEAGGPCGLKEAAEWMTWILDGLECFHRHRTLHLDISPDNILMLKNRALLIDYNSVWQMGAEGAERFLFSEKEGYTAPEIRLRQISQIGPASDLYSVCAVFFRVLTGRRPSEQEIMGRGPGKSLSRDLEIFAEEPLPAVWQAVRIVVRGLHVLARKRWQSVECLRLEFEELIRRIDGRGISHSAVWESSRRSLKRLRKPDGLFLPRSLTVEGKLMDGQACFQALAEGGSILLTGPGGMGKTRFLQELLGRNMRIYRPESPAVVYVPLVDYQEAGEEPYYIRKWILRGLRYSGQAGSMDEALHELDRLLDQGREEGGGVVLLLDGLNEAGRKRRALLQEMEELGNKPGVGILVTDRSDSVKEYGLRAFCTASLLPLTGEQVLRALEEDGLACPQEGELRDLLRNPMMLSLYRKTARPDQEGGNVPGDMEEMVGRYLESLYIRQLRADSGDQAEQLRQGYVLRHLLPLVAWEMKRHKRTILTFEEVHRVAGASYRELLQKAFSLSFPEYAGKSRLMLKDIANENEWFDYAVSEQLMERLNLLEKSGNGYYRLIHDNFMDYLVKAAGENRHRLGQYRKKVLGLRLTVGILAAALLAGGAAAVYRSVRPRELTEAEKYGIRNAAQRLMINLQLLDTQMVLQRGVLREAGGEGVLEGNTRETGYLRERIGRALDQEARQGAVATDGSNWLEELELQGTEIPLDVLGRLYLKNQEMSGIMEEALGYLERCLCDSDSPYRDRSKREPLVKAYEAYLDAYAEACYLELLQVMDQMDPESAKTVLDAAAGMSTFKQYVLKYPLSNTQEEELSRQQAAAEGQLKDARGELRQQNFPMTAVGW</sequence>
<dbReference type="OrthoDB" id="9788659at2"/>
<dbReference type="PROSITE" id="PS50837">
    <property type="entry name" value="NACHT"/>
    <property type="match status" value="1"/>
</dbReference>
<comment type="caution">
    <text evidence="4">The sequence shown here is derived from an EMBL/GenBank/DDBJ whole genome shotgun (WGS) entry which is preliminary data.</text>
</comment>
<dbReference type="InterPro" id="IPR007111">
    <property type="entry name" value="NACHT_NTPase"/>
</dbReference>
<keyword evidence="1" id="KW-1133">Transmembrane helix</keyword>